<dbReference type="InterPro" id="IPR014717">
    <property type="entry name" value="Transl_elong_EF1B/ribsomal_bS6"/>
</dbReference>
<dbReference type="GO" id="GO:0005853">
    <property type="term" value="C:eukaryotic translation elongation factor 1 complex"/>
    <property type="evidence" value="ECO:0007669"/>
    <property type="project" value="InterPro"/>
</dbReference>
<dbReference type="GO" id="GO:0005085">
    <property type="term" value="F:guanyl-nucleotide exchange factor activity"/>
    <property type="evidence" value="ECO:0007669"/>
    <property type="project" value="TreeGrafter"/>
</dbReference>
<dbReference type="PANTHER" id="PTHR11595">
    <property type="entry name" value="EF-HAND AND COILED-COIL DOMAIN-CONTAINING FAMILY MEMBER"/>
    <property type="match status" value="1"/>
</dbReference>
<dbReference type="EMBL" id="KZ992728">
    <property type="protein sequence ID" value="RKP07380.1"/>
    <property type="molecule type" value="Genomic_DNA"/>
</dbReference>
<evidence type="ECO:0000256" key="1">
    <source>
        <dbReference type="ARBA" id="ARBA00007411"/>
    </source>
</evidence>
<dbReference type="GO" id="GO:0005829">
    <property type="term" value="C:cytosol"/>
    <property type="evidence" value="ECO:0007669"/>
    <property type="project" value="TreeGrafter"/>
</dbReference>
<dbReference type="Pfam" id="PF21972">
    <property type="entry name" value="Arc1p_N_like"/>
    <property type="match status" value="1"/>
</dbReference>
<dbReference type="Gene3D" id="3.30.70.60">
    <property type="match status" value="1"/>
</dbReference>
<dbReference type="SMART" id="SM01182">
    <property type="entry name" value="EF-1_beta_acid"/>
    <property type="match status" value="1"/>
</dbReference>
<dbReference type="InterPro" id="IPR049720">
    <property type="entry name" value="EF1B_bsu/dsu"/>
</dbReference>
<dbReference type="InterPro" id="IPR036282">
    <property type="entry name" value="Glutathione-S-Trfase_C_sf"/>
</dbReference>
<dbReference type="SUPFAM" id="SSF54984">
    <property type="entry name" value="eEF-1beta-like"/>
    <property type="match status" value="1"/>
</dbReference>
<evidence type="ECO:0000259" key="4">
    <source>
        <dbReference type="SMART" id="SM00888"/>
    </source>
</evidence>
<dbReference type="PROSITE" id="PS00824">
    <property type="entry name" value="EF1BD_1"/>
    <property type="match status" value="1"/>
</dbReference>
<dbReference type="InterPro" id="IPR018940">
    <property type="entry name" value="EF-1_beta_acid_region_euk"/>
</dbReference>
<keyword evidence="7" id="KW-1185">Reference proteome</keyword>
<dbReference type="InterPro" id="IPR053836">
    <property type="entry name" value="Arc1-like_N"/>
</dbReference>
<feature type="domain" description="Translation elongation factor EF1B beta/delta subunit guanine nucleotide exchange" evidence="4">
    <location>
        <begin position="128"/>
        <end position="214"/>
    </location>
</feature>
<dbReference type="GO" id="GO:0003746">
    <property type="term" value="F:translation elongation factor activity"/>
    <property type="evidence" value="ECO:0007669"/>
    <property type="project" value="UniProtKB-KW"/>
</dbReference>
<dbReference type="OrthoDB" id="331763at2759"/>
<name>A0A4P9XQ34_9FUNG</name>
<dbReference type="InterPro" id="IPR036219">
    <property type="entry name" value="eEF-1beta-like_sf"/>
</dbReference>
<evidence type="ECO:0000259" key="5">
    <source>
        <dbReference type="SMART" id="SM01182"/>
    </source>
</evidence>
<dbReference type="SMART" id="SM00888">
    <property type="entry name" value="EF1_GNE"/>
    <property type="match status" value="1"/>
</dbReference>
<sequence>MTFSDASLQALNEFLEDKSYIEGTSASKSDAVVFKAVGQEPKDEFPHAARWYRHIAAQDLAALPGSEKELASFSFAQTAPAAAEEEDDDDIDLFGSDEEADEEAERVKQQRLAEYHAKKAKKPAVIAKSMVTLDVKPWDDTTDLDEMEKAVRSIEMDGLLWGTSKRVPVAFGVNMLRIACVVEDDKVSTDSLQELIADFEDYVQSSDVFAFAKI</sequence>
<organism evidence="6 7">
    <name type="scientific">Thamnocephalis sphaerospora</name>
    <dbReference type="NCBI Taxonomy" id="78915"/>
    <lineage>
        <taxon>Eukaryota</taxon>
        <taxon>Fungi</taxon>
        <taxon>Fungi incertae sedis</taxon>
        <taxon>Zoopagomycota</taxon>
        <taxon>Zoopagomycotina</taxon>
        <taxon>Zoopagomycetes</taxon>
        <taxon>Zoopagales</taxon>
        <taxon>Sigmoideomycetaceae</taxon>
        <taxon>Thamnocephalis</taxon>
    </lineage>
</organism>
<dbReference type="Gene3D" id="1.20.1050.130">
    <property type="match status" value="1"/>
</dbReference>
<feature type="domain" description="Elongation factor 1 beta central acidic region eukaryote" evidence="5">
    <location>
        <begin position="93"/>
        <end position="119"/>
    </location>
</feature>
<dbReference type="Pfam" id="PF00736">
    <property type="entry name" value="EF1_GNE"/>
    <property type="match status" value="1"/>
</dbReference>
<dbReference type="CDD" id="cd00292">
    <property type="entry name" value="EF1B"/>
    <property type="match status" value="1"/>
</dbReference>
<dbReference type="InterPro" id="IPR014038">
    <property type="entry name" value="EF1B_bsu/dsu_GNE"/>
</dbReference>
<dbReference type="PANTHER" id="PTHR11595:SF21">
    <property type="entry name" value="ELONGATION FACTOR 1-BETA"/>
    <property type="match status" value="1"/>
</dbReference>
<dbReference type="STRING" id="78915.A0A4P9XQ34"/>
<protein>
    <submittedName>
        <fullName evidence="6">Elongation factor 1-beta</fullName>
    </submittedName>
</protein>
<evidence type="ECO:0000256" key="2">
    <source>
        <dbReference type="ARBA" id="ARBA00022768"/>
    </source>
</evidence>
<reference evidence="7" key="1">
    <citation type="journal article" date="2018" name="Nat. Microbiol.">
        <title>Leveraging single-cell genomics to expand the fungal tree of life.</title>
        <authorList>
            <person name="Ahrendt S.R."/>
            <person name="Quandt C.A."/>
            <person name="Ciobanu D."/>
            <person name="Clum A."/>
            <person name="Salamov A."/>
            <person name="Andreopoulos B."/>
            <person name="Cheng J.F."/>
            <person name="Woyke T."/>
            <person name="Pelin A."/>
            <person name="Henrissat B."/>
            <person name="Reynolds N.K."/>
            <person name="Benny G.L."/>
            <person name="Smith M.E."/>
            <person name="James T.Y."/>
            <person name="Grigoriev I.V."/>
        </authorList>
    </citation>
    <scope>NUCLEOTIDE SEQUENCE [LARGE SCALE GENOMIC DNA]</scope>
    <source>
        <strain evidence="7">RSA 1356</strain>
    </source>
</reference>
<dbReference type="Pfam" id="PF10587">
    <property type="entry name" value="EF-1_beta_acid"/>
    <property type="match status" value="1"/>
</dbReference>
<dbReference type="Proteomes" id="UP000271241">
    <property type="component" value="Unassembled WGS sequence"/>
</dbReference>
<keyword evidence="3" id="KW-0648">Protein biosynthesis</keyword>
<gene>
    <name evidence="6" type="ORF">THASP1DRAFT_17149</name>
</gene>
<evidence type="ECO:0000256" key="3">
    <source>
        <dbReference type="ARBA" id="ARBA00022917"/>
    </source>
</evidence>
<comment type="similarity">
    <text evidence="1">Belongs to the EF-1-beta/EF-1-delta family.</text>
</comment>
<accession>A0A4P9XQ34</accession>
<keyword evidence="2 6" id="KW-0251">Elongation factor</keyword>
<proteinExistence type="inferred from homology"/>
<dbReference type="SUPFAM" id="SSF47616">
    <property type="entry name" value="GST C-terminal domain-like"/>
    <property type="match status" value="1"/>
</dbReference>
<evidence type="ECO:0000313" key="7">
    <source>
        <dbReference type="Proteomes" id="UP000271241"/>
    </source>
</evidence>
<evidence type="ECO:0000313" key="6">
    <source>
        <dbReference type="EMBL" id="RKP07380.1"/>
    </source>
</evidence>
<dbReference type="FunFam" id="3.30.70.60:FF:000001">
    <property type="entry name" value="Elongation factor 1-beta 1 like"/>
    <property type="match status" value="1"/>
</dbReference>
<dbReference type="AlphaFoldDB" id="A0A4P9XQ34"/>
<dbReference type="InterPro" id="IPR001326">
    <property type="entry name" value="Transl_elong_EF1B_B/D_CS"/>
</dbReference>